<reference evidence="4 5" key="1">
    <citation type="journal article" date="2013" name="Genome Biol.">
        <title>Comparative genomics of the core and accessory genomes of 48 Sinorhizobium strains comprising five genospecies.</title>
        <authorList>
            <person name="Sugawara M."/>
            <person name="Epstein B."/>
            <person name="Badgley B.D."/>
            <person name="Unno T."/>
            <person name="Xu L."/>
            <person name="Reese J."/>
            <person name="Gyaneshwar P."/>
            <person name="Denny R."/>
            <person name="Mudge J."/>
            <person name="Bharti A.K."/>
            <person name="Farmer A.D."/>
            <person name="May G.D."/>
            <person name="Woodward J.E."/>
            <person name="Medigue C."/>
            <person name="Vallenet D."/>
            <person name="Lajus A."/>
            <person name="Rouy Z."/>
            <person name="Martinez-Vaz B."/>
            <person name="Tiffin P."/>
            <person name="Young N.D."/>
            <person name="Sadowsky M.J."/>
        </authorList>
    </citation>
    <scope>NUCLEOTIDE SEQUENCE [LARGE SCALE GENOMIC DNA]</scope>
    <source>
        <strain evidence="4 5">USDA205</strain>
    </source>
</reference>
<dbReference type="AlphaFoldDB" id="A0A844ACE3"/>
<dbReference type="Pfam" id="PF00440">
    <property type="entry name" value="TetR_N"/>
    <property type="match status" value="1"/>
</dbReference>
<evidence type="ECO:0000313" key="4">
    <source>
        <dbReference type="EMBL" id="MQX09316.1"/>
    </source>
</evidence>
<dbReference type="RefSeq" id="WP_141322299.1">
    <property type="nucleotide sequence ID" value="NZ_BJNI01000101.1"/>
</dbReference>
<dbReference type="InterPro" id="IPR009057">
    <property type="entry name" value="Homeodomain-like_sf"/>
</dbReference>
<proteinExistence type="predicted"/>
<sequence>MPDNKTNNSFSELFVHLLQMRTSLSSTLRPVYKVSMTQSKPMSLREKNRLRSRQELLDSVLTLFDEGDLAACSVEAVAKLVGASKTTVYSYFPGGIDEMLRDVYRLISQRVIALGTQLRDAETETGARILAPARALFSICAEPKVGRFYMLLTPALSPLLQPVVGVASGTFKEMFADDLAASGHDRQSASLYAVVINGAIRECAVSVAKCPEQRPDLEKTLAKVIAGIASTTR</sequence>
<comment type="caution">
    <text evidence="4">The sequence shown here is derived from an EMBL/GenBank/DDBJ whole genome shotgun (WGS) entry which is preliminary data.</text>
</comment>
<dbReference type="EMBL" id="WISZ01000110">
    <property type="protein sequence ID" value="MQX09316.1"/>
    <property type="molecule type" value="Genomic_DNA"/>
</dbReference>
<evidence type="ECO:0000259" key="3">
    <source>
        <dbReference type="PROSITE" id="PS50977"/>
    </source>
</evidence>
<accession>A0A844ACE3</accession>
<gene>
    <name evidence="4" type="ORF">GHK48_13780</name>
</gene>
<dbReference type="PROSITE" id="PS50977">
    <property type="entry name" value="HTH_TETR_2"/>
    <property type="match status" value="1"/>
</dbReference>
<protein>
    <submittedName>
        <fullName evidence="4">TetR family transcriptional regulator</fullName>
    </submittedName>
</protein>
<dbReference type="Proteomes" id="UP000466694">
    <property type="component" value="Unassembled WGS sequence"/>
</dbReference>
<name>A0A844ACE3_RHIFR</name>
<evidence type="ECO:0000313" key="5">
    <source>
        <dbReference type="Proteomes" id="UP000466694"/>
    </source>
</evidence>
<dbReference type="SUPFAM" id="SSF46689">
    <property type="entry name" value="Homeodomain-like"/>
    <property type="match status" value="1"/>
</dbReference>
<feature type="DNA-binding region" description="H-T-H motif" evidence="2">
    <location>
        <begin position="73"/>
        <end position="92"/>
    </location>
</feature>
<evidence type="ECO:0000256" key="1">
    <source>
        <dbReference type="ARBA" id="ARBA00023125"/>
    </source>
</evidence>
<dbReference type="InterPro" id="IPR001647">
    <property type="entry name" value="HTH_TetR"/>
</dbReference>
<evidence type="ECO:0000256" key="2">
    <source>
        <dbReference type="PROSITE-ProRule" id="PRU00335"/>
    </source>
</evidence>
<organism evidence="4 5">
    <name type="scientific">Rhizobium fredii</name>
    <name type="common">Sinorhizobium fredii</name>
    <dbReference type="NCBI Taxonomy" id="380"/>
    <lineage>
        <taxon>Bacteria</taxon>
        <taxon>Pseudomonadati</taxon>
        <taxon>Pseudomonadota</taxon>
        <taxon>Alphaproteobacteria</taxon>
        <taxon>Hyphomicrobiales</taxon>
        <taxon>Rhizobiaceae</taxon>
        <taxon>Sinorhizobium/Ensifer group</taxon>
        <taxon>Sinorhizobium</taxon>
    </lineage>
</organism>
<feature type="domain" description="HTH tetR-type" evidence="3">
    <location>
        <begin position="50"/>
        <end position="110"/>
    </location>
</feature>
<dbReference type="GO" id="GO:0003677">
    <property type="term" value="F:DNA binding"/>
    <property type="evidence" value="ECO:0007669"/>
    <property type="project" value="UniProtKB-UniRule"/>
</dbReference>
<keyword evidence="1 2" id="KW-0238">DNA-binding</keyword>
<dbReference type="Gene3D" id="1.10.357.10">
    <property type="entry name" value="Tetracycline Repressor, domain 2"/>
    <property type="match status" value="1"/>
</dbReference>